<evidence type="ECO:0000313" key="8">
    <source>
        <dbReference type="Proteomes" id="UP000199385"/>
    </source>
</evidence>
<dbReference type="OrthoDB" id="9804819at2"/>
<protein>
    <submittedName>
        <fullName evidence="7">ABC-2 type transport system ATP-binding protein</fullName>
    </submittedName>
</protein>
<evidence type="ECO:0000313" key="7">
    <source>
        <dbReference type="EMBL" id="SBT45045.1"/>
    </source>
</evidence>
<dbReference type="PROSITE" id="PS50893">
    <property type="entry name" value="ABC_TRANSPORTER_2"/>
    <property type="match status" value="1"/>
</dbReference>
<reference evidence="8" key="1">
    <citation type="submission" date="2016-06" db="EMBL/GenBank/DDBJ databases">
        <authorList>
            <person name="Varghese N."/>
            <person name="Submissions Spin"/>
        </authorList>
    </citation>
    <scope>NUCLEOTIDE SEQUENCE [LARGE SCALE GENOMIC DNA]</scope>
    <source>
        <strain evidence="8">DSM 44815</strain>
    </source>
</reference>
<dbReference type="InterPro" id="IPR003439">
    <property type="entry name" value="ABC_transporter-like_ATP-bd"/>
</dbReference>
<keyword evidence="5" id="KW-0046">Antibiotic resistance</keyword>
<accession>A0A1A8ZLT0</accession>
<dbReference type="STRING" id="261654.GA0070611_2891"/>
<dbReference type="Gene3D" id="3.40.50.300">
    <property type="entry name" value="P-loop containing nucleotide triphosphate hydrolases"/>
    <property type="match status" value="1"/>
</dbReference>
<dbReference type="AlphaFoldDB" id="A0A1A8ZLT0"/>
<evidence type="ECO:0000256" key="4">
    <source>
        <dbReference type="ARBA" id="ARBA00022840"/>
    </source>
</evidence>
<dbReference type="PANTHER" id="PTHR42711:SF1">
    <property type="entry name" value="ABC-TRANSPORT PROTEIN, ATP-BINDING COMPONENT"/>
    <property type="match status" value="1"/>
</dbReference>
<dbReference type="GO" id="GO:0005886">
    <property type="term" value="C:plasma membrane"/>
    <property type="evidence" value="ECO:0007669"/>
    <property type="project" value="UniProtKB-SubCell"/>
</dbReference>
<keyword evidence="4 7" id="KW-0067">ATP-binding</keyword>
<dbReference type="InterPro" id="IPR003593">
    <property type="entry name" value="AAA+_ATPase"/>
</dbReference>
<dbReference type="SMART" id="SM00382">
    <property type="entry name" value="AAA"/>
    <property type="match status" value="1"/>
</dbReference>
<sequence>MSVIEMNGLRKEFTVRVRAGRLRREKRTVTAVDGIDLRVERGEMVGYIGPNGAGKSTTLKMLTGVLMPSAGDARVCGLRPVAERTRLALRIGVVFGQRSQLWWDLPLRDSFALLRHVYRVPPGDHAARLTRCRGLLDLDEFLDTPVRQLSLGQRMRGELTAALLHGPEVLFLDEPTIGLDVVSKQAVRGFLAELGRAGDTTLVLTTHDLADIERLCRRLVVIDHGRVVHDGSIAALHSRYGSRRLVVAELDGVLTEPPTLPGAPLVRVEADGHRLVFELESATVAQVVAGLGGLASLRDISIVEPDIEEVIARLYRTPAEGKGPLLTPGV</sequence>
<dbReference type="EMBL" id="LT594323">
    <property type="protein sequence ID" value="SBT45045.1"/>
    <property type="molecule type" value="Genomic_DNA"/>
</dbReference>
<dbReference type="PANTHER" id="PTHR42711">
    <property type="entry name" value="ABC TRANSPORTER ATP-BINDING PROTEIN"/>
    <property type="match status" value="1"/>
</dbReference>
<dbReference type="GO" id="GO:0046677">
    <property type="term" value="P:response to antibiotic"/>
    <property type="evidence" value="ECO:0007669"/>
    <property type="project" value="UniProtKB-KW"/>
</dbReference>
<keyword evidence="3" id="KW-0547">Nucleotide-binding</keyword>
<keyword evidence="8" id="KW-1185">Reference proteome</keyword>
<dbReference type="SUPFAM" id="SSF52540">
    <property type="entry name" value="P-loop containing nucleoside triphosphate hydrolases"/>
    <property type="match status" value="1"/>
</dbReference>
<dbReference type="GO" id="GO:0005524">
    <property type="term" value="F:ATP binding"/>
    <property type="evidence" value="ECO:0007669"/>
    <property type="project" value="UniProtKB-KW"/>
</dbReference>
<gene>
    <name evidence="7" type="ORF">GA0070611_2891</name>
</gene>
<evidence type="ECO:0000256" key="2">
    <source>
        <dbReference type="ARBA" id="ARBA00022448"/>
    </source>
</evidence>
<comment type="subcellular location">
    <subcellularLocation>
        <location evidence="1">Cell membrane</location>
        <topology evidence="1">Peripheral membrane protein</topology>
    </subcellularLocation>
</comment>
<organism evidence="7 8">
    <name type="scientific">Micromonospora auratinigra</name>
    <dbReference type="NCBI Taxonomy" id="261654"/>
    <lineage>
        <taxon>Bacteria</taxon>
        <taxon>Bacillati</taxon>
        <taxon>Actinomycetota</taxon>
        <taxon>Actinomycetes</taxon>
        <taxon>Micromonosporales</taxon>
        <taxon>Micromonosporaceae</taxon>
        <taxon>Micromonospora</taxon>
    </lineage>
</organism>
<feature type="domain" description="ABC transporter" evidence="6">
    <location>
        <begin position="17"/>
        <end position="249"/>
    </location>
</feature>
<dbReference type="InterPro" id="IPR027417">
    <property type="entry name" value="P-loop_NTPase"/>
</dbReference>
<dbReference type="Pfam" id="PF00005">
    <property type="entry name" value="ABC_tran"/>
    <property type="match status" value="1"/>
</dbReference>
<evidence type="ECO:0000256" key="5">
    <source>
        <dbReference type="ARBA" id="ARBA00023251"/>
    </source>
</evidence>
<dbReference type="Proteomes" id="UP000199385">
    <property type="component" value="Chromosome I"/>
</dbReference>
<evidence type="ECO:0000256" key="3">
    <source>
        <dbReference type="ARBA" id="ARBA00022741"/>
    </source>
</evidence>
<dbReference type="GO" id="GO:0016887">
    <property type="term" value="F:ATP hydrolysis activity"/>
    <property type="evidence" value="ECO:0007669"/>
    <property type="project" value="InterPro"/>
</dbReference>
<dbReference type="PATRIC" id="fig|261654.4.peg.2941"/>
<evidence type="ECO:0000256" key="1">
    <source>
        <dbReference type="ARBA" id="ARBA00004202"/>
    </source>
</evidence>
<evidence type="ECO:0000259" key="6">
    <source>
        <dbReference type="PROSITE" id="PS50893"/>
    </source>
</evidence>
<name>A0A1A8ZLT0_9ACTN</name>
<dbReference type="RefSeq" id="WP_091664148.1">
    <property type="nucleotide sequence ID" value="NZ_LT594323.1"/>
</dbReference>
<proteinExistence type="predicted"/>
<keyword evidence="2" id="KW-0813">Transport</keyword>
<dbReference type="InterPro" id="IPR050763">
    <property type="entry name" value="ABC_transporter_ATP-binding"/>
</dbReference>